<dbReference type="SUPFAM" id="SSF55785">
    <property type="entry name" value="PYP-like sensor domain (PAS domain)"/>
    <property type="match status" value="1"/>
</dbReference>
<accession>A0A6A5VIE2</accession>
<keyword evidence="7" id="KW-1185">Reference proteome</keyword>
<evidence type="ECO:0000259" key="5">
    <source>
        <dbReference type="PROSITE" id="PS50113"/>
    </source>
</evidence>
<sequence length="764" mass="85441">EHEFADRKWAATVAGRKEDWKITIALKQNKDAVDHEVRNAEEPKDIFRRTSRDDLVKRMKRRPQVSPGILPSQNIHARFASLQTMMEMPDVGVFEYLPNGKLIHANDAWYRLSGHPRGLPAHVEFSFMDLAYPDYQGSIMAAWNSLIQGNLVTFEMRWRARGSNADPQWVLSACVPVLDENQNVVTIAGNTIDINGQKKLQEVQRRQIQEALEAKRQQENFIDMTSHELRNPLSAIVQCADSVISTLQQLTSKELVSIHSQIEKVNDEIATCIENLQTIVSCSLHQKRIIDDVLTLSKLDSNLLLITPMRVQPALVVSEAMKMFDVECSQMQINLRLTEHEILKGFEWVMIDPSRMLQVLINLLTNAIKFTKDRETRNITVTLGGSWTRTVIEEGAMTFAKDTQPQLDICDKPEWGSGKKGYIWLRVDDTGCGMSNHEQTKLFERFTQASPRTHIKYGGSGLGLFISKSLAALQGGSIGVKSIPNAGSTFVFYVSPRIAQSAGYAIIDRQPRSTTRRTESGEEEAMKAASLNIPVVEDNLVNQNVLRKQLQKLGCNASVAGNGVEALKCLKSSVYWHGEHTERVPNGPTLHPKRNLDIVLMDIEMPVMDGLTCVRKIRAWETQGLLTSSPSRPALRHQPPPNPTSPLISFPNSTLPEQPEAQQRAKRLPILAVSANARSEQVEQALAAGMDDAISKPFRIPELWPRMRGLVPRCANLSNYSINDAFRLLVQDSHTCFASCHPICTGVLAFGNALTVSCRCGYLI</sequence>
<dbReference type="InterPro" id="IPR003594">
    <property type="entry name" value="HATPase_dom"/>
</dbReference>
<dbReference type="SUPFAM" id="SSF52172">
    <property type="entry name" value="CheY-like"/>
    <property type="match status" value="1"/>
</dbReference>
<dbReference type="PROSITE" id="PS50113">
    <property type="entry name" value="PAC"/>
    <property type="match status" value="1"/>
</dbReference>
<dbReference type="InterPro" id="IPR001789">
    <property type="entry name" value="Sig_transdc_resp-reg_receiver"/>
</dbReference>
<dbReference type="CDD" id="cd00130">
    <property type="entry name" value="PAS"/>
    <property type="match status" value="1"/>
</dbReference>
<evidence type="ECO:0000256" key="1">
    <source>
        <dbReference type="ARBA" id="ARBA00022553"/>
    </source>
</evidence>
<feature type="domain" description="Response regulatory" evidence="4">
    <location>
        <begin position="532"/>
        <end position="711"/>
    </location>
</feature>
<dbReference type="SMART" id="SM00388">
    <property type="entry name" value="HisKA"/>
    <property type="match status" value="1"/>
</dbReference>
<gene>
    <name evidence="6" type="ORF">BU23DRAFT_630253</name>
</gene>
<dbReference type="CDD" id="cd00082">
    <property type="entry name" value="HisKA"/>
    <property type="match status" value="1"/>
</dbReference>
<name>A0A6A5VIE2_9PLEO</name>
<organism evidence="6 7">
    <name type="scientific">Bimuria novae-zelandiae CBS 107.79</name>
    <dbReference type="NCBI Taxonomy" id="1447943"/>
    <lineage>
        <taxon>Eukaryota</taxon>
        <taxon>Fungi</taxon>
        <taxon>Dikarya</taxon>
        <taxon>Ascomycota</taxon>
        <taxon>Pezizomycotina</taxon>
        <taxon>Dothideomycetes</taxon>
        <taxon>Pleosporomycetidae</taxon>
        <taxon>Pleosporales</taxon>
        <taxon>Massarineae</taxon>
        <taxon>Didymosphaeriaceae</taxon>
        <taxon>Bimuria</taxon>
    </lineage>
</organism>
<dbReference type="PROSITE" id="PS50110">
    <property type="entry name" value="RESPONSE_REGULATORY"/>
    <property type="match status" value="1"/>
</dbReference>
<dbReference type="PANTHER" id="PTHR43719">
    <property type="entry name" value="TWO-COMPONENT HISTIDINE KINASE"/>
    <property type="match status" value="1"/>
</dbReference>
<feature type="non-terminal residue" evidence="6">
    <location>
        <position position="1"/>
    </location>
</feature>
<dbReference type="PRINTS" id="PR00344">
    <property type="entry name" value="BCTRLSENSOR"/>
</dbReference>
<dbReference type="CDD" id="cd17546">
    <property type="entry name" value="REC_hyHK_CKI1_RcsC-like"/>
    <property type="match status" value="1"/>
</dbReference>
<dbReference type="SUPFAM" id="SSF55874">
    <property type="entry name" value="ATPase domain of HSP90 chaperone/DNA topoisomerase II/histidine kinase"/>
    <property type="match status" value="1"/>
</dbReference>
<dbReference type="Gene3D" id="3.30.565.10">
    <property type="entry name" value="Histidine kinase-like ATPase, C-terminal domain"/>
    <property type="match status" value="1"/>
</dbReference>
<dbReference type="GO" id="GO:0000155">
    <property type="term" value="F:phosphorelay sensor kinase activity"/>
    <property type="evidence" value="ECO:0007669"/>
    <property type="project" value="InterPro"/>
</dbReference>
<dbReference type="InterPro" id="IPR000700">
    <property type="entry name" value="PAS-assoc_C"/>
</dbReference>
<dbReference type="InterPro" id="IPR003661">
    <property type="entry name" value="HisK_dim/P_dom"/>
</dbReference>
<dbReference type="Gene3D" id="1.10.287.130">
    <property type="match status" value="1"/>
</dbReference>
<reference evidence="6" key="1">
    <citation type="journal article" date="2020" name="Stud. Mycol.">
        <title>101 Dothideomycetes genomes: a test case for predicting lifestyles and emergence of pathogens.</title>
        <authorList>
            <person name="Haridas S."/>
            <person name="Albert R."/>
            <person name="Binder M."/>
            <person name="Bloem J."/>
            <person name="Labutti K."/>
            <person name="Salamov A."/>
            <person name="Andreopoulos B."/>
            <person name="Baker S."/>
            <person name="Barry K."/>
            <person name="Bills G."/>
            <person name="Bluhm B."/>
            <person name="Cannon C."/>
            <person name="Castanera R."/>
            <person name="Culley D."/>
            <person name="Daum C."/>
            <person name="Ezra D."/>
            <person name="Gonzalez J."/>
            <person name="Henrissat B."/>
            <person name="Kuo A."/>
            <person name="Liang C."/>
            <person name="Lipzen A."/>
            <person name="Lutzoni F."/>
            <person name="Magnuson J."/>
            <person name="Mondo S."/>
            <person name="Nolan M."/>
            <person name="Ohm R."/>
            <person name="Pangilinan J."/>
            <person name="Park H.-J."/>
            <person name="Ramirez L."/>
            <person name="Alfaro M."/>
            <person name="Sun H."/>
            <person name="Tritt A."/>
            <person name="Yoshinaga Y."/>
            <person name="Zwiers L.-H."/>
            <person name="Turgeon B."/>
            <person name="Goodwin S."/>
            <person name="Spatafora J."/>
            <person name="Crous P."/>
            <person name="Grigoriev I."/>
        </authorList>
    </citation>
    <scope>NUCLEOTIDE SEQUENCE</scope>
    <source>
        <strain evidence="6">CBS 107.79</strain>
    </source>
</reference>
<dbReference type="EMBL" id="ML976667">
    <property type="protein sequence ID" value="KAF1976420.1"/>
    <property type="molecule type" value="Genomic_DNA"/>
</dbReference>
<dbReference type="InterPro" id="IPR005467">
    <property type="entry name" value="His_kinase_dom"/>
</dbReference>
<dbReference type="SMART" id="SM00448">
    <property type="entry name" value="REC"/>
    <property type="match status" value="1"/>
</dbReference>
<dbReference type="InterPro" id="IPR011006">
    <property type="entry name" value="CheY-like_superfamily"/>
</dbReference>
<evidence type="ECO:0000313" key="6">
    <source>
        <dbReference type="EMBL" id="KAF1976420.1"/>
    </source>
</evidence>
<dbReference type="SUPFAM" id="SSF47384">
    <property type="entry name" value="Homodimeric domain of signal transducing histidine kinase"/>
    <property type="match status" value="1"/>
</dbReference>
<feature type="domain" description="Histidine kinase" evidence="3">
    <location>
        <begin position="224"/>
        <end position="498"/>
    </location>
</feature>
<evidence type="ECO:0000313" key="7">
    <source>
        <dbReference type="Proteomes" id="UP000800036"/>
    </source>
</evidence>
<proteinExistence type="predicted"/>
<evidence type="ECO:0000259" key="3">
    <source>
        <dbReference type="PROSITE" id="PS50109"/>
    </source>
</evidence>
<feature type="modified residue" description="4-aspartylphosphate" evidence="2">
    <location>
        <position position="602"/>
    </location>
</feature>
<dbReference type="InterPro" id="IPR036097">
    <property type="entry name" value="HisK_dim/P_sf"/>
</dbReference>
<dbReference type="Proteomes" id="UP000800036">
    <property type="component" value="Unassembled WGS sequence"/>
</dbReference>
<dbReference type="Pfam" id="PF02518">
    <property type="entry name" value="HATPase_c"/>
    <property type="match status" value="1"/>
</dbReference>
<dbReference type="Pfam" id="PF00512">
    <property type="entry name" value="HisKA"/>
    <property type="match status" value="1"/>
</dbReference>
<dbReference type="PANTHER" id="PTHR43719:SF30">
    <property type="entry name" value="TWO-COMPONENT SYSTEM RESPONSE REGULATOR"/>
    <property type="match status" value="1"/>
</dbReference>
<dbReference type="PROSITE" id="PS50109">
    <property type="entry name" value="HIS_KIN"/>
    <property type="match status" value="1"/>
</dbReference>
<evidence type="ECO:0000259" key="4">
    <source>
        <dbReference type="PROSITE" id="PS50110"/>
    </source>
</evidence>
<evidence type="ECO:0008006" key="8">
    <source>
        <dbReference type="Google" id="ProtNLM"/>
    </source>
</evidence>
<dbReference type="SMART" id="SM00387">
    <property type="entry name" value="HATPase_c"/>
    <property type="match status" value="1"/>
</dbReference>
<dbReference type="InterPro" id="IPR036890">
    <property type="entry name" value="HATPase_C_sf"/>
</dbReference>
<dbReference type="InterPro" id="IPR050956">
    <property type="entry name" value="2C_system_His_kinase"/>
</dbReference>
<evidence type="ECO:0000256" key="2">
    <source>
        <dbReference type="PROSITE-ProRule" id="PRU00169"/>
    </source>
</evidence>
<dbReference type="OrthoDB" id="303614at2759"/>
<keyword evidence="1 2" id="KW-0597">Phosphoprotein</keyword>
<dbReference type="Gene3D" id="3.30.450.20">
    <property type="entry name" value="PAS domain"/>
    <property type="match status" value="1"/>
</dbReference>
<dbReference type="InterPro" id="IPR000014">
    <property type="entry name" value="PAS"/>
</dbReference>
<feature type="domain" description="PAC" evidence="5">
    <location>
        <begin position="152"/>
        <end position="206"/>
    </location>
</feature>
<dbReference type="InterPro" id="IPR035965">
    <property type="entry name" value="PAS-like_dom_sf"/>
</dbReference>
<protein>
    <recommendedName>
        <fullName evidence="8">Histidine kinase HHK8p</fullName>
    </recommendedName>
</protein>
<dbReference type="AlphaFoldDB" id="A0A6A5VIE2"/>
<dbReference type="InterPro" id="IPR004358">
    <property type="entry name" value="Sig_transdc_His_kin-like_C"/>
</dbReference>
<dbReference type="Gene3D" id="3.40.50.2300">
    <property type="match status" value="1"/>
</dbReference>